<protein>
    <submittedName>
        <fullName evidence="3">Nitrogen fixation protein NifZ</fullName>
    </submittedName>
</protein>
<keyword evidence="2" id="KW-0535">Nitrogen fixation</keyword>
<keyword evidence="4" id="KW-1185">Reference proteome</keyword>
<dbReference type="RefSeq" id="WP_064601329.1">
    <property type="nucleotide sequence ID" value="NZ_CP134782.1"/>
</dbReference>
<dbReference type="InterPro" id="IPR007415">
    <property type="entry name" value="Nitrogenase_MoFe_mat_NifZ"/>
</dbReference>
<dbReference type="Proteomes" id="UP000078225">
    <property type="component" value="Unassembled WGS sequence"/>
</dbReference>
<name>A0A1B7KXT4_9ENTR</name>
<comment type="similarity">
    <text evidence="1">Belongs to the NifZ family.</text>
</comment>
<sequence>MNKPRFSFGDEVRVVRTVRNDGTYPGLQKGDQLVRRGSIGYVREWGLYLQEHVVYQVHFPAEGRVVGCRESELIAAEVFWDAGLFQYGDQVEVNATLTLKGQVVAAPGAVGKITATGQGLQGESFTVQFGDRFLQVPARLLRQVEAG</sequence>
<comment type="caution">
    <text evidence="3">The sequence shown here is derived from an EMBL/GenBank/DDBJ whole genome shotgun (WGS) entry which is preliminary data.</text>
</comment>
<dbReference type="AlphaFoldDB" id="A0A1B7KXT4"/>
<evidence type="ECO:0000313" key="3">
    <source>
        <dbReference type="EMBL" id="OAT74952.1"/>
    </source>
</evidence>
<gene>
    <name evidence="3" type="ORF">A9B99_17350</name>
</gene>
<dbReference type="EMBL" id="LYRP01000050">
    <property type="protein sequence ID" value="OAT74952.1"/>
    <property type="molecule type" value="Genomic_DNA"/>
</dbReference>
<organism evidence="3 4">
    <name type="scientific">Mangrovibacter phragmitis</name>
    <dbReference type="NCBI Taxonomy" id="1691903"/>
    <lineage>
        <taxon>Bacteria</taxon>
        <taxon>Pseudomonadati</taxon>
        <taxon>Pseudomonadota</taxon>
        <taxon>Gammaproteobacteria</taxon>
        <taxon>Enterobacterales</taxon>
        <taxon>Enterobacteriaceae</taxon>
        <taxon>Mangrovibacter</taxon>
    </lineage>
</organism>
<proteinExistence type="inferred from homology"/>
<evidence type="ECO:0000256" key="1">
    <source>
        <dbReference type="ARBA" id="ARBA00008027"/>
    </source>
</evidence>
<dbReference type="STRING" id="1691903.A9B99_17350"/>
<evidence type="ECO:0000313" key="4">
    <source>
        <dbReference type="Proteomes" id="UP000078225"/>
    </source>
</evidence>
<dbReference type="Pfam" id="PF04319">
    <property type="entry name" value="NifZ"/>
    <property type="match status" value="1"/>
</dbReference>
<reference evidence="4" key="1">
    <citation type="submission" date="2016-05" db="EMBL/GenBank/DDBJ databases">
        <authorList>
            <person name="Behera P."/>
            <person name="Vaishampayan P."/>
            <person name="Singh N."/>
            <person name="Raina V."/>
            <person name="Suar M."/>
            <person name="Pattnaik A."/>
            <person name="Rastogi G."/>
        </authorList>
    </citation>
    <scope>NUCLEOTIDE SEQUENCE [LARGE SCALE GENOMIC DNA]</scope>
    <source>
        <strain evidence="4">MP23</strain>
    </source>
</reference>
<dbReference type="GO" id="GO:0009399">
    <property type="term" value="P:nitrogen fixation"/>
    <property type="evidence" value="ECO:0007669"/>
    <property type="project" value="InterPro"/>
</dbReference>
<evidence type="ECO:0000256" key="2">
    <source>
        <dbReference type="ARBA" id="ARBA00023231"/>
    </source>
</evidence>
<dbReference type="OrthoDB" id="9801083at2"/>
<accession>A0A1B7KXT4</accession>